<protein>
    <submittedName>
        <fullName evidence="5">Lrp/AsnC family transcriptional regulator</fullName>
    </submittedName>
</protein>
<dbReference type="Gene3D" id="3.30.70.920">
    <property type="match status" value="1"/>
</dbReference>
<dbReference type="Proteomes" id="UP001300871">
    <property type="component" value="Unassembled WGS sequence"/>
</dbReference>
<dbReference type="InterPro" id="IPR011991">
    <property type="entry name" value="ArsR-like_HTH"/>
</dbReference>
<dbReference type="InterPro" id="IPR011008">
    <property type="entry name" value="Dimeric_a/b-barrel"/>
</dbReference>
<evidence type="ECO:0000256" key="3">
    <source>
        <dbReference type="ARBA" id="ARBA00023163"/>
    </source>
</evidence>
<evidence type="ECO:0000256" key="2">
    <source>
        <dbReference type="ARBA" id="ARBA00023125"/>
    </source>
</evidence>
<dbReference type="PRINTS" id="PR00033">
    <property type="entry name" value="HTHASNC"/>
</dbReference>
<dbReference type="PANTHER" id="PTHR30154">
    <property type="entry name" value="LEUCINE-RESPONSIVE REGULATORY PROTEIN"/>
    <property type="match status" value="1"/>
</dbReference>
<dbReference type="InterPro" id="IPR036388">
    <property type="entry name" value="WH-like_DNA-bd_sf"/>
</dbReference>
<feature type="domain" description="HTH asnC-type" evidence="4">
    <location>
        <begin position="1"/>
        <end position="62"/>
    </location>
</feature>
<dbReference type="PROSITE" id="PS00519">
    <property type="entry name" value="HTH_ASNC_1"/>
    <property type="match status" value="1"/>
</dbReference>
<reference evidence="6" key="2">
    <citation type="submission" date="2023-01" db="EMBL/GenBank/DDBJ databases">
        <title>Human gut microbiome strain richness.</title>
        <authorList>
            <person name="Chen-Liaw A."/>
        </authorList>
    </citation>
    <scope>NUCLEOTIDE SEQUENCE</scope>
    <source>
        <strain evidence="6">B1_m1001713B170214d0_201011</strain>
    </source>
</reference>
<reference evidence="5" key="1">
    <citation type="journal article" date="2022" name="Cell Host Microbe">
        <title>Colonization of the live biotherapeutic product VE303 and modulation of the microbiota and metabolites in healthy volunteers.</title>
        <authorList>
            <person name="Dsouza M."/>
            <person name="Menon R."/>
            <person name="Crossette E."/>
            <person name="Bhattarai S.K."/>
            <person name="Schneider J."/>
            <person name="Kim Y.G."/>
            <person name="Reddy S."/>
            <person name="Caballero S."/>
            <person name="Felix C."/>
            <person name="Cornacchione L."/>
            <person name="Hendrickson J."/>
            <person name="Watson A.R."/>
            <person name="Minot S.S."/>
            <person name="Greenfield N."/>
            <person name="Schopf L."/>
            <person name="Szabady R."/>
            <person name="Patarroyo J."/>
            <person name="Smith W."/>
            <person name="Harrison P."/>
            <person name="Kuijper E.J."/>
            <person name="Kelly C.P."/>
            <person name="Olle B."/>
            <person name="Bobilev D."/>
            <person name="Silber J.L."/>
            <person name="Bucci V."/>
            <person name="Roberts B."/>
            <person name="Faith J."/>
            <person name="Norman J.M."/>
        </authorList>
    </citation>
    <scope>NUCLEOTIDE SEQUENCE</scope>
    <source>
        <strain evidence="5">VE303-04</strain>
    </source>
</reference>
<dbReference type="Gene3D" id="1.10.10.10">
    <property type="entry name" value="Winged helix-like DNA-binding domain superfamily/Winged helix DNA-binding domain"/>
    <property type="match status" value="1"/>
</dbReference>
<evidence type="ECO:0000313" key="7">
    <source>
        <dbReference type="Proteomes" id="UP001203136"/>
    </source>
</evidence>
<dbReference type="GO" id="GO:0043200">
    <property type="term" value="P:response to amino acid"/>
    <property type="evidence" value="ECO:0007669"/>
    <property type="project" value="TreeGrafter"/>
</dbReference>
<evidence type="ECO:0000259" key="4">
    <source>
        <dbReference type="PROSITE" id="PS50956"/>
    </source>
</evidence>
<dbReference type="SUPFAM" id="SSF54909">
    <property type="entry name" value="Dimeric alpha+beta barrel"/>
    <property type="match status" value="1"/>
</dbReference>
<keyword evidence="1" id="KW-0805">Transcription regulation</keyword>
<sequence length="150" mass="16868">MDNTDIKIINILQENCKTSTREIGQKVGLTAPAVAERINRLKDAGVIEGFHAQINETLLGSNISAYALVNVPPKEYEPFCRFCENDPSIVEHHHIVGLNNVLIKMRVGNAQDLEVLLEQIRKYGLSNTSILLSTYFRQKEFTPLSGNRMD</sequence>
<dbReference type="PANTHER" id="PTHR30154:SF53">
    <property type="entry name" value="HTH-TYPE TRANSCRIPTIONAL REGULATOR LRPC"/>
    <property type="match status" value="1"/>
</dbReference>
<dbReference type="EMBL" id="JAINVB010000001">
    <property type="protein sequence ID" value="MCK0087833.1"/>
    <property type="molecule type" value="Genomic_DNA"/>
</dbReference>
<dbReference type="AlphaFoldDB" id="A0AAW5F7K1"/>
<dbReference type="EMBL" id="JAQLGM010000007">
    <property type="protein sequence ID" value="MDB1999464.1"/>
    <property type="molecule type" value="Genomic_DNA"/>
</dbReference>
<keyword evidence="3" id="KW-0804">Transcription</keyword>
<keyword evidence="2" id="KW-0238">DNA-binding</keyword>
<comment type="caution">
    <text evidence="5">The sequence shown here is derived from an EMBL/GenBank/DDBJ whole genome shotgun (WGS) entry which is preliminary data.</text>
</comment>
<dbReference type="InterPro" id="IPR036390">
    <property type="entry name" value="WH_DNA-bd_sf"/>
</dbReference>
<dbReference type="RefSeq" id="WP_003502815.1">
    <property type="nucleotide sequence ID" value="NZ_BAABZD010000008.1"/>
</dbReference>
<dbReference type="SUPFAM" id="SSF46785">
    <property type="entry name" value="Winged helix' DNA-binding domain"/>
    <property type="match status" value="1"/>
</dbReference>
<dbReference type="GO" id="GO:0043565">
    <property type="term" value="F:sequence-specific DNA binding"/>
    <property type="evidence" value="ECO:0007669"/>
    <property type="project" value="InterPro"/>
</dbReference>
<name>A0AAW5F7K1_CLOSY</name>
<evidence type="ECO:0000313" key="6">
    <source>
        <dbReference type="EMBL" id="MDB1999464.1"/>
    </source>
</evidence>
<gene>
    <name evidence="5" type="ORF">K5I21_18565</name>
    <name evidence="6" type="ORF">PM006_04575</name>
</gene>
<dbReference type="InterPro" id="IPR019888">
    <property type="entry name" value="Tscrpt_reg_AsnC-like"/>
</dbReference>
<dbReference type="Pfam" id="PF13404">
    <property type="entry name" value="HTH_AsnC-type"/>
    <property type="match status" value="1"/>
</dbReference>
<accession>A0AAW5F7K1</accession>
<dbReference type="Proteomes" id="UP001203136">
    <property type="component" value="Unassembled WGS sequence"/>
</dbReference>
<evidence type="ECO:0000313" key="5">
    <source>
        <dbReference type="EMBL" id="MCK0087833.1"/>
    </source>
</evidence>
<organism evidence="5 7">
    <name type="scientific">Clostridium symbiosum</name>
    <name type="common">Bacteroides symbiosus</name>
    <dbReference type="NCBI Taxonomy" id="1512"/>
    <lineage>
        <taxon>Bacteria</taxon>
        <taxon>Bacillati</taxon>
        <taxon>Bacillota</taxon>
        <taxon>Clostridia</taxon>
        <taxon>Lachnospirales</taxon>
        <taxon>Lachnospiraceae</taxon>
        <taxon>Otoolea</taxon>
    </lineage>
</organism>
<dbReference type="GO" id="GO:0005829">
    <property type="term" value="C:cytosol"/>
    <property type="evidence" value="ECO:0007669"/>
    <property type="project" value="TreeGrafter"/>
</dbReference>
<dbReference type="GeneID" id="57969194"/>
<proteinExistence type="predicted"/>
<dbReference type="SMART" id="SM00344">
    <property type="entry name" value="HTH_ASNC"/>
    <property type="match status" value="1"/>
</dbReference>
<dbReference type="InterPro" id="IPR019885">
    <property type="entry name" value="Tscrpt_reg_HTH_AsnC-type_CS"/>
</dbReference>
<dbReference type="PROSITE" id="PS50956">
    <property type="entry name" value="HTH_ASNC_2"/>
    <property type="match status" value="1"/>
</dbReference>
<dbReference type="CDD" id="cd00090">
    <property type="entry name" value="HTH_ARSR"/>
    <property type="match status" value="1"/>
</dbReference>
<evidence type="ECO:0000256" key="1">
    <source>
        <dbReference type="ARBA" id="ARBA00023015"/>
    </source>
</evidence>
<dbReference type="InterPro" id="IPR000485">
    <property type="entry name" value="AsnC-type_HTH_dom"/>
</dbReference>